<dbReference type="EMBL" id="JAHSPR010000004">
    <property type="protein sequence ID" value="MBV4397103.1"/>
    <property type="molecule type" value="Genomic_DNA"/>
</dbReference>
<keyword evidence="1" id="KW-0547">Nucleotide-binding</keyword>
<keyword evidence="5" id="KW-0051">Antiviral defense</keyword>
<gene>
    <name evidence="7" type="primary">cas3f</name>
    <name evidence="7" type="ORF">KU392_07565</name>
</gene>
<evidence type="ECO:0000256" key="2">
    <source>
        <dbReference type="ARBA" id="ARBA00022801"/>
    </source>
</evidence>
<keyword evidence="8" id="KW-1185">Reference proteome</keyword>
<dbReference type="InterPro" id="IPR006483">
    <property type="entry name" value="CRISPR-assoc_Cas3_HD"/>
</dbReference>
<keyword evidence="3" id="KW-0347">Helicase</keyword>
<evidence type="ECO:0000256" key="1">
    <source>
        <dbReference type="ARBA" id="ARBA00022741"/>
    </source>
</evidence>
<keyword evidence="2" id="KW-0378">Hydrolase</keyword>
<name>A0ABS6NN87_9BURK</name>
<proteinExistence type="predicted"/>
<evidence type="ECO:0000256" key="4">
    <source>
        <dbReference type="ARBA" id="ARBA00022840"/>
    </source>
</evidence>
<evidence type="ECO:0000313" key="7">
    <source>
        <dbReference type="EMBL" id="MBV4397103.1"/>
    </source>
</evidence>
<evidence type="ECO:0000259" key="6">
    <source>
        <dbReference type="PROSITE" id="PS51643"/>
    </source>
</evidence>
<evidence type="ECO:0000256" key="3">
    <source>
        <dbReference type="ARBA" id="ARBA00022806"/>
    </source>
</evidence>
<dbReference type="RefSeq" id="WP_217734994.1">
    <property type="nucleotide sequence ID" value="NZ_JAHSPR010000004.1"/>
</dbReference>
<evidence type="ECO:0000256" key="5">
    <source>
        <dbReference type="ARBA" id="ARBA00023118"/>
    </source>
</evidence>
<keyword evidence="4" id="KW-0067">ATP-binding</keyword>
<feature type="domain" description="HD Cas3-type" evidence="6">
    <location>
        <begin position="102"/>
        <end position="274"/>
    </location>
</feature>
<dbReference type="PROSITE" id="PS51643">
    <property type="entry name" value="HD_CAS3"/>
    <property type="match status" value="1"/>
</dbReference>
<organism evidence="7 8">
    <name type="scientific">Advenella alkanexedens</name>
    <dbReference type="NCBI Taxonomy" id="1481665"/>
    <lineage>
        <taxon>Bacteria</taxon>
        <taxon>Pseudomonadati</taxon>
        <taxon>Pseudomonadota</taxon>
        <taxon>Betaproteobacteria</taxon>
        <taxon>Burkholderiales</taxon>
        <taxon>Alcaligenaceae</taxon>
    </lineage>
</organism>
<dbReference type="Pfam" id="PF22590">
    <property type="entry name" value="Cas3-like_C_2"/>
    <property type="match status" value="1"/>
</dbReference>
<dbReference type="NCBIfam" id="TIGR02562">
    <property type="entry name" value="cas3_yersinia"/>
    <property type="match status" value="1"/>
</dbReference>
<dbReference type="Proteomes" id="UP000722165">
    <property type="component" value="Unassembled WGS sequence"/>
</dbReference>
<dbReference type="InterPro" id="IPR013395">
    <property type="entry name" value="CRISPR-assoc_Cas3_yers"/>
</dbReference>
<sequence length="1113" mass="126912">MNILLVSQCHKNALKETRRILDQFAERCGERTWQTPITQAGLNTLRKLLRQTARKNTAVACYWTHGKNLTELLWIVGDQSQFNEQGRVPTNKTRRNILRAEDENRWVHGSTIQIVATIAALLHDIGKANIGFAKKLKPDAPLQADPYRHEWISLRLFQALIYGCPDDESWLKRFTELDVYFSNNSDWLEHLINDEKKNDTSHSFANLPPIAQLVSWLIVTHHRMPIETFYADKPARIRAQLNGELLNRNASNFYKKLKAVDGWVKNQKANDERKDSKEFWQFSNQAMYSQSWQKHMKRWAGKALNHPPLKKLAASGTISDPFILHLARLSLMVGDHNYSSLKSNDPKRLQGDSEFDLIANTDSQGKPKQKLDEHLMGVGQFTARFSRLLPKFSQELPAIKKHKTFNQRTTIARFNWQNKAFDLARSLQESSHQNGFFGVNMASTGCGKTLGNARIMAALANPKAGVRFTIALGLRVLTLQTGEALRQKLNLDDSSLAVLVGGHAMRELFNLSQQAQQNENRYANLGSESMQELVEEIVNVSESGIETEELGTIIADTKARQLLYTPIVSCTIDHLMAASENGRGGKHITPILRLLSSDLILDEPDDFDHNDLPALSRLVYLTGLFGSRVLLSSATLTPDLICGLFSAYKAGREIWNFHNQHPNRGVDCFWVDEHQQQHQTHDEANGFALSHTAFVEKRVIKLRQEPIRRIGSILTVDNCTSQEGKKINYAELAKLLLNSAQQMHVHHHEICPTSKKQVSIGLIRLANTKNIIQVVKAMYEQELITDTVHFHLCCYHARQLLVLRNALEAKLDKILNRNKENAIFSHNEIQDALAQSPAKQHIFIVISSPVSEVGRDHDYDWAIVEPSSMRSIIQLAGRIWRHRPQKSTIIPNIAIMNKNIRALIQSSIVAFERPGFEDGKKFKLDAHNIETLIAEEQLNPINAVPRVQKPQNLTPKTKLADLEHAVIADVINNAQRNYVNAFWQPGLSHLLWIQLQLLSPFRQQDVLQTEYICMPDDSNETGFSFVPSDIAWKNQDINQVKTVNYLILFSQFKHHNPVVSPWLTCDLNEELEKLAEERGKDYLTTAKEFATISLENYVENKSWHFHPWLGFWR</sequence>
<dbReference type="InterPro" id="IPR048823">
    <property type="entry name" value="Cas3_I-F_Cas2"/>
</dbReference>
<reference evidence="7 8" key="1">
    <citation type="submission" date="2021-06" db="EMBL/GenBank/DDBJ databases">
        <authorList>
            <person name="Lu T."/>
            <person name="Wang Q."/>
            <person name="Han X."/>
        </authorList>
    </citation>
    <scope>NUCLEOTIDE SEQUENCE [LARGE SCALE GENOMIC DNA]</scope>
    <source>
        <strain evidence="7 8">LAM0050</strain>
    </source>
</reference>
<dbReference type="InterPro" id="IPR054712">
    <property type="entry name" value="Cas3-like_dom"/>
</dbReference>
<protein>
    <submittedName>
        <fullName evidence="7">Type I-F CRISPR-associated helicase Cas3f</fullName>
    </submittedName>
</protein>
<dbReference type="Pfam" id="PF21384">
    <property type="entry name" value="Cas3_I-F_Cas2"/>
    <property type="match status" value="1"/>
</dbReference>
<accession>A0ABS6NN87</accession>
<comment type="caution">
    <text evidence="7">The sequence shown here is derived from an EMBL/GenBank/DDBJ whole genome shotgun (WGS) entry which is preliminary data.</text>
</comment>
<evidence type="ECO:0000313" key="8">
    <source>
        <dbReference type="Proteomes" id="UP000722165"/>
    </source>
</evidence>